<dbReference type="InterPro" id="IPR011008">
    <property type="entry name" value="Dimeric_a/b-barrel"/>
</dbReference>
<dbReference type="Proteomes" id="UP001274830">
    <property type="component" value="Unassembled WGS sequence"/>
</dbReference>
<comment type="caution">
    <text evidence="1">The sequence shown here is derived from an EMBL/GenBank/DDBJ whole genome shotgun (WGS) entry which is preliminary data.</text>
</comment>
<dbReference type="SUPFAM" id="SSF54909">
    <property type="entry name" value="Dimeric alpha+beta barrel"/>
    <property type="match status" value="1"/>
</dbReference>
<dbReference type="AlphaFoldDB" id="A0AAE0TP09"/>
<name>A0AAE0TP09_9PEZI</name>
<keyword evidence="2" id="KW-1185">Reference proteome</keyword>
<protein>
    <recommendedName>
        <fullName evidence="3">ABM domain-containing protein</fullName>
    </recommendedName>
</protein>
<dbReference type="Gene3D" id="3.30.70.100">
    <property type="match status" value="1"/>
</dbReference>
<gene>
    <name evidence="1" type="ORF">LTR78_009303</name>
</gene>
<sequence length="206" mass="22633">MPIIEVVTLPLLPGSEGPKPDGLGPVPMGQIRSAAGMQIEHPHILEGVIVWDSVDANDAFIQSPDYKTTMAPLHSLRDPNGTAGMQHYHFDSLQNLKDATTAPVTEVARFYYDSQPTAELLSGFTEFGRRVIKENVPGVSGTAAALPDEDVGYDFGESQVIIFMIGWQSIKDHENFKKTQLFTDLLPLLKSDKATKIEMHHTAFIS</sequence>
<evidence type="ECO:0000313" key="1">
    <source>
        <dbReference type="EMBL" id="KAK3670859.1"/>
    </source>
</evidence>
<reference evidence="1" key="1">
    <citation type="submission" date="2023-07" db="EMBL/GenBank/DDBJ databases">
        <title>Black Yeasts Isolated from many extreme environments.</title>
        <authorList>
            <person name="Coleine C."/>
            <person name="Stajich J.E."/>
            <person name="Selbmann L."/>
        </authorList>
    </citation>
    <scope>NUCLEOTIDE SEQUENCE</scope>
    <source>
        <strain evidence="1">CCFEE 5485</strain>
    </source>
</reference>
<accession>A0AAE0TP09</accession>
<evidence type="ECO:0000313" key="2">
    <source>
        <dbReference type="Proteomes" id="UP001274830"/>
    </source>
</evidence>
<organism evidence="1 2">
    <name type="scientific">Recurvomyces mirabilis</name>
    <dbReference type="NCBI Taxonomy" id="574656"/>
    <lineage>
        <taxon>Eukaryota</taxon>
        <taxon>Fungi</taxon>
        <taxon>Dikarya</taxon>
        <taxon>Ascomycota</taxon>
        <taxon>Pezizomycotina</taxon>
        <taxon>Dothideomycetes</taxon>
        <taxon>Dothideomycetidae</taxon>
        <taxon>Mycosphaerellales</taxon>
        <taxon>Teratosphaeriaceae</taxon>
        <taxon>Recurvomyces</taxon>
    </lineage>
</organism>
<evidence type="ECO:0008006" key="3">
    <source>
        <dbReference type="Google" id="ProtNLM"/>
    </source>
</evidence>
<proteinExistence type="predicted"/>
<dbReference type="EMBL" id="JAUTXT010000050">
    <property type="protein sequence ID" value="KAK3670859.1"/>
    <property type="molecule type" value="Genomic_DNA"/>
</dbReference>